<protein>
    <recommendedName>
        <fullName evidence="6">Sex-determining protein fem-1</fullName>
    </recommendedName>
</protein>
<dbReference type="PROSITE" id="PS50088">
    <property type="entry name" value="ANK_REPEAT"/>
    <property type="match status" value="3"/>
</dbReference>
<organism evidence="4 5">
    <name type="scientific">Paragonimus skrjabini miyazakii</name>
    <dbReference type="NCBI Taxonomy" id="59628"/>
    <lineage>
        <taxon>Eukaryota</taxon>
        <taxon>Metazoa</taxon>
        <taxon>Spiralia</taxon>
        <taxon>Lophotrochozoa</taxon>
        <taxon>Platyhelminthes</taxon>
        <taxon>Trematoda</taxon>
        <taxon>Digenea</taxon>
        <taxon>Plagiorchiida</taxon>
        <taxon>Troglotremata</taxon>
        <taxon>Troglotrematidae</taxon>
        <taxon>Paragonimus</taxon>
    </lineage>
</organism>
<evidence type="ECO:0000313" key="5">
    <source>
        <dbReference type="Proteomes" id="UP000822476"/>
    </source>
</evidence>
<feature type="repeat" description="ANK" evidence="3">
    <location>
        <begin position="154"/>
        <end position="186"/>
    </location>
</feature>
<dbReference type="PROSITE" id="PS50297">
    <property type="entry name" value="ANK_REP_REGION"/>
    <property type="match status" value="2"/>
</dbReference>
<dbReference type="InterPro" id="IPR002110">
    <property type="entry name" value="Ankyrin_rpt"/>
</dbReference>
<evidence type="ECO:0000313" key="4">
    <source>
        <dbReference type="EMBL" id="KAF7262045.1"/>
    </source>
</evidence>
<dbReference type="InterPro" id="IPR036770">
    <property type="entry name" value="Ankyrin_rpt-contain_sf"/>
</dbReference>
<name>A0A8S9Z3K5_9TREM</name>
<evidence type="ECO:0000256" key="2">
    <source>
        <dbReference type="ARBA" id="ARBA00023043"/>
    </source>
</evidence>
<dbReference type="PANTHER" id="PTHR24173">
    <property type="entry name" value="ANKYRIN REPEAT CONTAINING"/>
    <property type="match status" value="1"/>
</dbReference>
<evidence type="ECO:0000256" key="1">
    <source>
        <dbReference type="ARBA" id="ARBA00022737"/>
    </source>
</evidence>
<keyword evidence="2 3" id="KW-0040">ANK repeat</keyword>
<proteinExistence type="predicted"/>
<evidence type="ECO:0000256" key="3">
    <source>
        <dbReference type="PROSITE-ProRule" id="PRU00023"/>
    </source>
</evidence>
<gene>
    <name evidence="4" type="ORF">EG68_00888</name>
</gene>
<dbReference type="PRINTS" id="PR01415">
    <property type="entry name" value="ANKYRIN"/>
</dbReference>
<dbReference type="Proteomes" id="UP000822476">
    <property type="component" value="Unassembled WGS sequence"/>
</dbReference>
<dbReference type="SMART" id="SM00248">
    <property type="entry name" value="ANK"/>
    <property type="match status" value="6"/>
</dbReference>
<feature type="repeat" description="ANK" evidence="3">
    <location>
        <begin position="88"/>
        <end position="120"/>
    </location>
</feature>
<dbReference type="Gene3D" id="1.25.40.20">
    <property type="entry name" value="Ankyrin repeat-containing domain"/>
    <property type="match status" value="2"/>
</dbReference>
<dbReference type="OrthoDB" id="4429489at2759"/>
<dbReference type="AlphaFoldDB" id="A0A8S9Z3K5"/>
<dbReference type="Pfam" id="PF12796">
    <property type="entry name" value="Ank_2"/>
    <property type="match status" value="2"/>
</dbReference>
<keyword evidence="1" id="KW-0677">Repeat</keyword>
<dbReference type="Pfam" id="PF00023">
    <property type="entry name" value="Ank"/>
    <property type="match status" value="1"/>
</dbReference>
<dbReference type="PANTHER" id="PTHR24173:SF85">
    <property type="entry name" value="PROTEIN FEM-1 HOMOLOG CG6966"/>
    <property type="match status" value="1"/>
</dbReference>
<evidence type="ECO:0008006" key="6">
    <source>
        <dbReference type="Google" id="ProtNLM"/>
    </source>
</evidence>
<accession>A0A8S9Z3K5</accession>
<feature type="repeat" description="ANK" evidence="3">
    <location>
        <begin position="121"/>
        <end position="153"/>
    </location>
</feature>
<dbReference type="EMBL" id="JTDE01000187">
    <property type="protein sequence ID" value="KAF7262045.1"/>
    <property type="molecule type" value="Genomic_DNA"/>
</dbReference>
<dbReference type="SUPFAM" id="SSF48403">
    <property type="entry name" value="Ankyrin repeat"/>
    <property type="match status" value="2"/>
</dbReference>
<keyword evidence="5" id="KW-1185">Reference proteome</keyword>
<sequence>MSGHAAMVEISLANQSILNYCTSGDLDSLRRCSSDVNEVVHNTFQDGQTCLIAACRNGHKEVAEYLIDVCGADVEQVGVVEFESEQVEGVPPLWCAAAAGHLSVVELLVSRGADVNRTTITNSTALRAACFDGHEPVVRFLVDHGANVEIPNRHGHTCLMISCYRRHDQIVEFLLDRKARVNRRSAKGNTALHDCAESGNLKGLQLLLEHRAIMRRDEYGQSPIMSGANAAFKKALTQLPRLRTHVVVTATAPVLSYKAPQYPAHRWQQTLCDIQARRIFNCYIIVDYLTALSDSLSCDSSEVNISIHEKIAAYELLGASLFDRHSLVQDAIAAWFQALKLRQLACTYPKQVLSVNPQCQCPVLLDSLAAADNNPPEPSSASGSRRGSSEVFGTNWSLVSLAAREAVHMSESALIVRTVGVPLDNSSVSLICASCCRAESPLPEGCAVFRDTSLAADLYTAKQIALQNELYAAYLKELRHTDFPANSRTSRPSAFCSHRDFVDGCGQSTCFPSTSVTDTSPLPCPTAPLNPVVGLMQPGTPADPLRCREPACWECPRFRRCSLGPTPNYTAFSTPDASTHSVSPTARTLSSAISQCSNCGQLVIRFGTRYSLIQKATAHSSSQPTSDSVPRVTAKDFEASLAVASSRDTHQKSTMNTISSCRQTLRTTNNSCFACSHLASESHPLIRRLRQCGEEAFGHVREFASNEELTELLRSAHALRLQPLLIRLRILGPDHPDTIYFIRYRGAIYADADNFRQCLHLWRYALELQRVFLEPLCHVSQAAFVSFAELFQYVLTNNYSGLPAVDLDPTLIVDCLELAVDNIERGMDYSFYHWHRRYPWSYTMADKEATNLMRLVALCLHFIAMILTHYLPEPKALPIFRPLRRASTGWPPSMANSPTPDPMTDVAEALRTEVSESIPVAEQPRQLSIDSVVASRMHSAMSDPLKQRFLNQASIPISRNVYRLIRLDPRVHDGQSLVHLACSPETSTVGRFVICHFPNTAVLNLLFQLGANPNCMDVHGQRPLLSVLSSRRFLLAEQASLVHLLVLNGAHLDAVNKNGLTALDPQFASVLSKSGLSILEHTTLACQASRVARRAGLHPRNIPPSIHLPSNLWSFIQMH</sequence>
<reference evidence="4" key="1">
    <citation type="submission" date="2019-07" db="EMBL/GenBank/DDBJ databases">
        <title>Annotation for the trematode Paragonimus miyazaki's.</title>
        <authorList>
            <person name="Choi Y.-J."/>
        </authorList>
    </citation>
    <scope>NUCLEOTIDE SEQUENCE</scope>
    <source>
        <strain evidence="4">Japan</strain>
    </source>
</reference>
<comment type="caution">
    <text evidence="4">The sequence shown here is derived from an EMBL/GenBank/DDBJ whole genome shotgun (WGS) entry which is preliminary data.</text>
</comment>